<protein>
    <recommendedName>
        <fullName evidence="6">Golgi apparatus membrane protein TVP23 homolog</fullName>
    </recommendedName>
</protein>
<name>A0A915HV71_ROMCU</name>
<keyword evidence="5 6" id="KW-0472">Membrane</keyword>
<evidence type="ECO:0000256" key="5">
    <source>
        <dbReference type="ARBA" id="ARBA00023136"/>
    </source>
</evidence>
<evidence type="ECO:0000256" key="3">
    <source>
        <dbReference type="ARBA" id="ARBA00022692"/>
    </source>
</evidence>
<evidence type="ECO:0000313" key="8">
    <source>
        <dbReference type="WBParaSite" id="nRc.2.0.1.t05799-RA"/>
    </source>
</evidence>
<dbReference type="GO" id="GO:0009306">
    <property type="term" value="P:protein secretion"/>
    <property type="evidence" value="ECO:0007669"/>
    <property type="project" value="TreeGrafter"/>
</dbReference>
<dbReference type="Proteomes" id="UP000887565">
    <property type="component" value="Unplaced"/>
</dbReference>
<dbReference type="PANTHER" id="PTHR13019:SF25">
    <property type="entry name" value="GOLGI APPARATUS MEMBRANE PROTEIN TVP23 HOMOLOG"/>
    <property type="match status" value="1"/>
</dbReference>
<evidence type="ECO:0000256" key="1">
    <source>
        <dbReference type="ARBA" id="ARBA00004141"/>
    </source>
</evidence>
<accession>A0A915HV71</accession>
<dbReference type="Pfam" id="PF05832">
    <property type="entry name" value="DUF846"/>
    <property type="match status" value="1"/>
</dbReference>
<dbReference type="InterPro" id="IPR008564">
    <property type="entry name" value="TVP23-like"/>
</dbReference>
<dbReference type="GO" id="GO:0000139">
    <property type="term" value="C:Golgi membrane"/>
    <property type="evidence" value="ECO:0007669"/>
    <property type="project" value="TreeGrafter"/>
</dbReference>
<dbReference type="AlphaFoldDB" id="A0A915HV71"/>
<evidence type="ECO:0000256" key="4">
    <source>
        <dbReference type="ARBA" id="ARBA00022989"/>
    </source>
</evidence>
<comment type="subcellular location">
    <subcellularLocation>
        <location evidence="1 6">Membrane</location>
        <topology evidence="1 6">Multi-pass membrane protein</topology>
    </subcellularLocation>
</comment>
<evidence type="ECO:0000313" key="7">
    <source>
        <dbReference type="Proteomes" id="UP000887565"/>
    </source>
</evidence>
<proteinExistence type="inferred from homology"/>
<feature type="transmembrane region" description="Helical" evidence="6">
    <location>
        <begin position="25"/>
        <end position="47"/>
    </location>
</feature>
<dbReference type="WBParaSite" id="nRc.2.0.1.t05799-RA">
    <property type="protein sequence ID" value="nRc.2.0.1.t05799-RA"/>
    <property type="gene ID" value="nRc.2.0.1.g05799"/>
</dbReference>
<reference evidence="8" key="1">
    <citation type="submission" date="2022-11" db="UniProtKB">
        <authorList>
            <consortium name="WormBaseParasite"/>
        </authorList>
    </citation>
    <scope>IDENTIFICATION</scope>
</reference>
<keyword evidence="7" id="KW-1185">Reference proteome</keyword>
<keyword evidence="4 6" id="KW-1133">Transmembrane helix</keyword>
<comment type="similarity">
    <text evidence="2 6">Belongs to the TVP23 family.</text>
</comment>
<feature type="transmembrane region" description="Helical" evidence="6">
    <location>
        <begin position="97"/>
        <end position="120"/>
    </location>
</feature>
<dbReference type="PANTHER" id="PTHR13019">
    <property type="entry name" value="GOLGI APPARATUS MEMBRANE PROTEIN TVP23"/>
    <property type="match status" value="1"/>
</dbReference>
<evidence type="ECO:0000256" key="6">
    <source>
        <dbReference type="RuleBase" id="RU361206"/>
    </source>
</evidence>
<organism evidence="7 8">
    <name type="scientific">Romanomermis culicivorax</name>
    <name type="common">Nematode worm</name>
    <dbReference type="NCBI Taxonomy" id="13658"/>
    <lineage>
        <taxon>Eukaryota</taxon>
        <taxon>Metazoa</taxon>
        <taxon>Ecdysozoa</taxon>
        <taxon>Nematoda</taxon>
        <taxon>Enoplea</taxon>
        <taxon>Dorylaimia</taxon>
        <taxon>Mermithida</taxon>
        <taxon>Mermithoidea</taxon>
        <taxon>Mermithidae</taxon>
        <taxon>Romanomermis</taxon>
    </lineage>
</organism>
<evidence type="ECO:0000256" key="2">
    <source>
        <dbReference type="ARBA" id="ARBA00005467"/>
    </source>
</evidence>
<dbReference type="GO" id="GO:0016192">
    <property type="term" value="P:vesicle-mediated transport"/>
    <property type="evidence" value="ECO:0007669"/>
    <property type="project" value="TreeGrafter"/>
</dbReference>
<keyword evidence="3 6" id="KW-0812">Transmembrane</keyword>
<sequence>MTSGSVRLDFSDENIESKQKFKHPYVILAHIAFRSAAVATYLLLFLLSVDFWTVKNITGRLLVGLRWWNFVDSDGKSQWRFESKKGTEHCSSAEANIFWIALVVTPIVWIIFFMTAVIGLQFKWLVCDKPGNYPSKYILIFSAPSGHFLINKTYMNQGDS</sequence>